<organism evidence="2 3">
    <name type="scientific">Seiridium unicorne</name>
    <dbReference type="NCBI Taxonomy" id="138068"/>
    <lineage>
        <taxon>Eukaryota</taxon>
        <taxon>Fungi</taxon>
        <taxon>Dikarya</taxon>
        <taxon>Ascomycota</taxon>
        <taxon>Pezizomycotina</taxon>
        <taxon>Sordariomycetes</taxon>
        <taxon>Xylariomycetidae</taxon>
        <taxon>Amphisphaeriales</taxon>
        <taxon>Sporocadaceae</taxon>
        <taxon>Seiridium</taxon>
    </lineage>
</organism>
<name>A0ABR2VE66_9PEZI</name>
<keyword evidence="1" id="KW-0732">Signal</keyword>
<proteinExistence type="predicted"/>
<comment type="caution">
    <text evidence="2">The sequence shown here is derived from an EMBL/GenBank/DDBJ whole genome shotgun (WGS) entry which is preliminary data.</text>
</comment>
<dbReference type="EMBL" id="JARVKF010000024">
    <property type="protein sequence ID" value="KAK9425207.1"/>
    <property type="molecule type" value="Genomic_DNA"/>
</dbReference>
<evidence type="ECO:0000313" key="2">
    <source>
        <dbReference type="EMBL" id="KAK9425207.1"/>
    </source>
</evidence>
<sequence>MKLSFTALFALASMATIAMGAPVVDPNNSPTCPGCDKKGSLTSRGSLIERETANVPDLSIRDKGTCPGCDRRDIISKDSLAERETTDVPVLSIRDKGTCPGCD</sequence>
<feature type="signal peptide" evidence="1">
    <location>
        <begin position="1"/>
        <end position="20"/>
    </location>
</feature>
<feature type="chain" id="PRO_5045124878" evidence="1">
    <location>
        <begin position="21"/>
        <end position="103"/>
    </location>
</feature>
<evidence type="ECO:0000313" key="3">
    <source>
        <dbReference type="Proteomes" id="UP001408356"/>
    </source>
</evidence>
<reference evidence="2 3" key="1">
    <citation type="journal article" date="2024" name="J. Plant Pathol.">
        <title>Sequence and assembly of the genome of Seiridium unicorne, isolate CBS 538.82, causal agent of cypress canker disease.</title>
        <authorList>
            <person name="Scali E."/>
            <person name="Rocca G.D."/>
            <person name="Danti R."/>
            <person name="Garbelotto M."/>
            <person name="Barberini S."/>
            <person name="Baroncelli R."/>
            <person name="Emiliani G."/>
        </authorList>
    </citation>
    <scope>NUCLEOTIDE SEQUENCE [LARGE SCALE GENOMIC DNA]</scope>
    <source>
        <strain evidence="2 3">BM-138-508</strain>
    </source>
</reference>
<keyword evidence="3" id="KW-1185">Reference proteome</keyword>
<gene>
    <name evidence="2" type="ORF">SUNI508_03347</name>
</gene>
<protein>
    <submittedName>
        <fullName evidence="2">Uncharacterized protein</fullName>
    </submittedName>
</protein>
<evidence type="ECO:0000256" key="1">
    <source>
        <dbReference type="SAM" id="SignalP"/>
    </source>
</evidence>
<accession>A0ABR2VE66</accession>
<dbReference type="Proteomes" id="UP001408356">
    <property type="component" value="Unassembled WGS sequence"/>
</dbReference>